<evidence type="ECO:0000313" key="4">
    <source>
        <dbReference type="Proteomes" id="UP000184543"/>
    </source>
</evidence>
<dbReference type="Gene3D" id="3.40.1620.10">
    <property type="entry name" value="YefM-like domain"/>
    <property type="match status" value="1"/>
</dbReference>
<proteinExistence type="inferred from homology"/>
<name>A0A1M6P1E6_9FLAO</name>
<dbReference type="InterPro" id="IPR036165">
    <property type="entry name" value="YefM-like_sf"/>
</dbReference>
<keyword evidence="4" id="KW-1185">Reference proteome</keyword>
<sequence length="89" mass="10371">MRAITISTLRKNIKKHFDYVSKSMEVIVVPRSKEDDAVVIMSINEYNSLKETEHLLSTKANRNRLMESIEQIEKGELVEYNEDENQLAD</sequence>
<dbReference type="Gene3D" id="6.10.250.330">
    <property type="match status" value="1"/>
</dbReference>
<gene>
    <name evidence="3" type="ORF">SAMN04488513_11723</name>
</gene>
<dbReference type="EMBL" id="FQYU01000017">
    <property type="protein sequence ID" value="SHK01692.1"/>
    <property type="molecule type" value="Genomic_DNA"/>
</dbReference>
<organism evidence="3 4">
    <name type="scientific">Pseudozobellia thermophila</name>
    <dbReference type="NCBI Taxonomy" id="192903"/>
    <lineage>
        <taxon>Bacteria</taxon>
        <taxon>Pseudomonadati</taxon>
        <taxon>Bacteroidota</taxon>
        <taxon>Flavobacteriia</taxon>
        <taxon>Flavobacteriales</taxon>
        <taxon>Flavobacteriaceae</taxon>
        <taxon>Pseudozobellia</taxon>
    </lineage>
</organism>
<evidence type="ECO:0000256" key="2">
    <source>
        <dbReference type="RuleBase" id="RU362080"/>
    </source>
</evidence>
<dbReference type="InterPro" id="IPR006442">
    <property type="entry name" value="Antitoxin_Phd/YefM"/>
</dbReference>
<accession>A0A1M6P1E6</accession>
<comment type="function">
    <text evidence="2">Antitoxin component of a type II toxin-antitoxin (TA) system.</text>
</comment>
<evidence type="ECO:0000256" key="1">
    <source>
        <dbReference type="ARBA" id="ARBA00009981"/>
    </source>
</evidence>
<reference evidence="4" key="1">
    <citation type="submission" date="2016-11" db="EMBL/GenBank/DDBJ databases">
        <authorList>
            <person name="Varghese N."/>
            <person name="Submissions S."/>
        </authorList>
    </citation>
    <scope>NUCLEOTIDE SEQUENCE [LARGE SCALE GENOMIC DNA]</scope>
    <source>
        <strain evidence="4">DSM 19858</strain>
    </source>
</reference>
<dbReference type="RefSeq" id="WP_072995820.1">
    <property type="nucleotide sequence ID" value="NZ_FQYU01000017.1"/>
</dbReference>
<evidence type="ECO:0000313" key="3">
    <source>
        <dbReference type="EMBL" id="SHK01692.1"/>
    </source>
</evidence>
<dbReference type="SUPFAM" id="SSF143120">
    <property type="entry name" value="YefM-like"/>
    <property type="match status" value="1"/>
</dbReference>
<dbReference type="Proteomes" id="UP000184543">
    <property type="component" value="Unassembled WGS sequence"/>
</dbReference>
<comment type="similarity">
    <text evidence="1 2">Belongs to the phD/YefM antitoxin family.</text>
</comment>
<protein>
    <recommendedName>
        <fullName evidence="2">Antitoxin</fullName>
    </recommendedName>
</protein>
<dbReference type="Pfam" id="PF02604">
    <property type="entry name" value="PhdYeFM_antitox"/>
    <property type="match status" value="1"/>
</dbReference>
<dbReference type="AlphaFoldDB" id="A0A1M6P1E6"/>
<dbReference type="OrthoDB" id="1524837at2"/>
<dbReference type="NCBIfam" id="TIGR01552">
    <property type="entry name" value="phd_fam"/>
    <property type="match status" value="1"/>
</dbReference>